<evidence type="ECO:0000256" key="1">
    <source>
        <dbReference type="SAM" id="MobiDB-lite"/>
    </source>
</evidence>
<feature type="region of interest" description="Disordered" evidence="1">
    <location>
        <begin position="24"/>
        <end position="48"/>
    </location>
</feature>
<evidence type="ECO:0000313" key="3">
    <source>
        <dbReference type="Proteomes" id="UP000435910"/>
    </source>
</evidence>
<dbReference type="Proteomes" id="UP000435910">
    <property type="component" value="Unassembled WGS sequence"/>
</dbReference>
<reference evidence="2 3" key="1">
    <citation type="submission" date="2019-06" db="EMBL/GenBank/DDBJ databases">
        <title>Genome sequence analysis of &gt;100 Bacillus licheniformis strains suggests intrinsic resistance to this species.</title>
        <authorList>
            <person name="Wels M."/>
            <person name="Siezen R.J."/>
            <person name="Johansen E."/>
            <person name="Stuer-Lauridsen B."/>
            <person name="Bjerre K."/>
            <person name="Nielsen B.K.K."/>
        </authorList>
    </citation>
    <scope>NUCLEOTIDE SEQUENCE [LARGE SCALE GENOMIC DNA]</scope>
    <source>
        <strain evidence="2 3">BAC-16736</strain>
    </source>
</reference>
<dbReference type="EMBL" id="NILC01000004">
    <property type="protein sequence ID" value="TWL33116.1"/>
    <property type="molecule type" value="Genomic_DNA"/>
</dbReference>
<accession>A0A8B5YI35</accession>
<name>A0A8B5YI35_BACLI</name>
<dbReference type="AlphaFoldDB" id="A0A8B5YI35"/>
<comment type="caution">
    <text evidence="2">The sequence shown here is derived from an EMBL/GenBank/DDBJ whole genome shotgun (WGS) entry which is preliminary data.</text>
</comment>
<sequence>MINGCFMMRISSISNRWAGLIPTRKHGQSGNQSIQQTILKKAVHTENR</sequence>
<protein>
    <submittedName>
        <fullName evidence="2">Uncharacterized protein</fullName>
    </submittedName>
</protein>
<evidence type="ECO:0000313" key="2">
    <source>
        <dbReference type="EMBL" id="TWL33116.1"/>
    </source>
</evidence>
<organism evidence="2 3">
    <name type="scientific">Bacillus licheniformis</name>
    <dbReference type="NCBI Taxonomy" id="1402"/>
    <lineage>
        <taxon>Bacteria</taxon>
        <taxon>Bacillati</taxon>
        <taxon>Bacillota</taxon>
        <taxon>Bacilli</taxon>
        <taxon>Bacillales</taxon>
        <taxon>Bacillaceae</taxon>
        <taxon>Bacillus</taxon>
    </lineage>
</organism>
<feature type="compositionally biased region" description="Polar residues" evidence="1">
    <location>
        <begin position="28"/>
        <end position="38"/>
    </location>
</feature>
<proteinExistence type="predicted"/>
<gene>
    <name evidence="2" type="ORF">CHCC16736_3928</name>
</gene>